<sequence>MYRTRWDNGGTSLEVQIGSTSKGDGGNIHSLVTPKETSLNSSLAHHEKESPEDNKDAQWVEAQGHQFKYFGWMVN</sequence>
<reference evidence="2 3" key="1">
    <citation type="submission" date="2020-06" db="EMBL/GenBank/DDBJ databases">
        <title>Transcriptomic and genomic resources for Thalictrum thalictroides and T. hernandezii: Facilitating candidate gene discovery in an emerging model plant lineage.</title>
        <authorList>
            <person name="Arias T."/>
            <person name="Riano-Pachon D.M."/>
            <person name="Di Stilio V.S."/>
        </authorList>
    </citation>
    <scope>NUCLEOTIDE SEQUENCE [LARGE SCALE GENOMIC DNA]</scope>
    <source>
        <strain evidence="3">cv. WT478/WT964</strain>
        <tissue evidence="2">Leaves</tissue>
    </source>
</reference>
<accession>A0A7J6VN60</accession>
<dbReference type="Proteomes" id="UP000554482">
    <property type="component" value="Unassembled WGS sequence"/>
</dbReference>
<evidence type="ECO:0000313" key="2">
    <source>
        <dbReference type="EMBL" id="KAF5185590.1"/>
    </source>
</evidence>
<dbReference type="AlphaFoldDB" id="A0A7J6VN60"/>
<comment type="caution">
    <text evidence="2">The sequence shown here is derived from an EMBL/GenBank/DDBJ whole genome shotgun (WGS) entry which is preliminary data.</text>
</comment>
<dbReference type="EMBL" id="JABWDY010030468">
    <property type="protein sequence ID" value="KAF5185590.1"/>
    <property type="molecule type" value="Genomic_DNA"/>
</dbReference>
<feature type="compositionally biased region" description="Basic and acidic residues" evidence="1">
    <location>
        <begin position="44"/>
        <end position="56"/>
    </location>
</feature>
<proteinExistence type="predicted"/>
<gene>
    <name evidence="2" type="ORF">FRX31_024822</name>
</gene>
<name>A0A7J6VN60_THATH</name>
<evidence type="ECO:0000313" key="3">
    <source>
        <dbReference type="Proteomes" id="UP000554482"/>
    </source>
</evidence>
<protein>
    <submittedName>
        <fullName evidence="2">Uncharacterized protein</fullName>
    </submittedName>
</protein>
<organism evidence="2 3">
    <name type="scientific">Thalictrum thalictroides</name>
    <name type="common">Rue-anemone</name>
    <name type="synonym">Anemone thalictroides</name>
    <dbReference type="NCBI Taxonomy" id="46969"/>
    <lineage>
        <taxon>Eukaryota</taxon>
        <taxon>Viridiplantae</taxon>
        <taxon>Streptophyta</taxon>
        <taxon>Embryophyta</taxon>
        <taxon>Tracheophyta</taxon>
        <taxon>Spermatophyta</taxon>
        <taxon>Magnoliopsida</taxon>
        <taxon>Ranunculales</taxon>
        <taxon>Ranunculaceae</taxon>
        <taxon>Thalictroideae</taxon>
        <taxon>Thalictrum</taxon>
    </lineage>
</organism>
<feature type="region of interest" description="Disordered" evidence="1">
    <location>
        <begin position="1"/>
        <end position="56"/>
    </location>
</feature>
<keyword evidence="3" id="KW-1185">Reference proteome</keyword>
<evidence type="ECO:0000256" key="1">
    <source>
        <dbReference type="SAM" id="MobiDB-lite"/>
    </source>
</evidence>
<feature type="compositionally biased region" description="Polar residues" evidence="1">
    <location>
        <begin position="9"/>
        <end position="22"/>
    </location>
</feature>